<comment type="PTM">
    <text evidence="10">Binds 1 heme group per subunit.</text>
</comment>
<dbReference type="InterPro" id="IPR009056">
    <property type="entry name" value="Cyt_c-like_dom"/>
</dbReference>
<dbReference type="RefSeq" id="XP_044559172.1">
    <property type="nucleotide sequence ID" value="XM_044710132.1"/>
</dbReference>
<dbReference type="VEuPathDB" id="AmoebaDB:FDP41_006491"/>
<evidence type="ECO:0000256" key="6">
    <source>
        <dbReference type="ARBA" id="ARBA00022982"/>
    </source>
</evidence>
<keyword evidence="10" id="KW-0679">Respiratory chain</keyword>
<evidence type="ECO:0000256" key="4">
    <source>
        <dbReference type="ARBA" id="ARBA00022617"/>
    </source>
</evidence>
<comment type="function">
    <text evidence="10">Electron carrier protein. The oxidized form of the cytochrome c heme group can accept an electron from the heme group of the cytochrome c1 subunit of cytochrome reductase. Cytochrome c then transfers this electron to the cytochrome oxidase complex, the final protein carrier in the mitochondrial electron-transport chain.</text>
</comment>
<dbReference type="OMA" id="KARCAQC"/>
<dbReference type="Proteomes" id="UP000444721">
    <property type="component" value="Unassembled WGS sequence"/>
</dbReference>
<evidence type="ECO:0000256" key="5">
    <source>
        <dbReference type="ARBA" id="ARBA00022723"/>
    </source>
</evidence>
<keyword evidence="3 10" id="KW-0813">Transport</keyword>
<keyword evidence="6 10" id="KW-0249">Electron transport</keyword>
<evidence type="ECO:0000256" key="3">
    <source>
        <dbReference type="ARBA" id="ARBA00022448"/>
    </source>
</evidence>
<comment type="subcellular location">
    <subcellularLocation>
        <location evidence="1">Mitochondrion intermembrane space</location>
    </subcellularLocation>
</comment>
<dbReference type="GO" id="GO:0009055">
    <property type="term" value="F:electron transfer activity"/>
    <property type="evidence" value="ECO:0007669"/>
    <property type="project" value="InterPro"/>
</dbReference>
<dbReference type="PROSITE" id="PS51007">
    <property type="entry name" value="CYTC"/>
    <property type="match status" value="1"/>
</dbReference>
<evidence type="ECO:0000256" key="8">
    <source>
        <dbReference type="PROSITE-ProRule" id="PRU00433"/>
    </source>
</evidence>
<keyword evidence="5 8" id="KW-0479">Metal-binding</keyword>
<keyword evidence="4 8" id="KW-0349">Heme</keyword>
<dbReference type="Gene3D" id="1.10.760.10">
    <property type="entry name" value="Cytochrome c-like domain"/>
    <property type="match status" value="1"/>
</dbReference>
<protein>
    <recommendedName>
        <fullName evidence="11">Cytochrome c domain-containing protein</fullName>
    </recommendedName>
</protein>
<organism evidence="12 13">
    <name type="scientific">Naegleria fowleri</name>
    <name type="common">Brain eating amoeba</name>
    <dbReference type="NCBI Taxonomy" id="5763"/>
    <lineage>
        <taxon>Eukaryota</taxon>
        <taxon>Discoba</taxon>
        <taxon>Heterolobosea</taxon>
        <taxon>Tetramitia</taxon>
        <taxon>Eutetramitia</taxon>
        <taxon>Vahlkampfiidae</taxon>
        <taxon>Naegleria</taxon>
    </lineage>
</organism>
<sequence length="110" mass="12155">MSEIPQGNAAKGEKIFKARCAQCHTINKGGAHKVGPNLYGLWGRKSGMAEGYAYSAANKEKGVVWNEQTLFDYLLDPKKYIPGTKMVFAGLKKPGERADLIEYMKQASQE</sequence>
<keyword evidence="10" id="KW-0496">Mitochondrion</keyword>
<dbReference type="OrthoDB" id="449280at2759"/>
<dbReference type="FunFam" id="1.10.760.10:FF:000001">
    <property type="entry name" value="Cytochrome c iso-1"/>
    <property type="match status" value="1"/>
</dbReference>
<dbReference type="Pfam" id="PF00034">
    <property type="entry name" value="Cytochrom_C"/>
    <property type="match status" value="1"/>
</dbReference>
<evidence type="ECO:0000256" key="2">
    <source>
        <dbReference type="ARBA" id="ARBA00006488"/>
    </source>
</evidence>
<evidence type="ECO:0000313" key="12">
    <source>
        <dbReference type="EMBL" id="KAF0974459.1"/>
    </source>
</evidence>
<dbReference type="GO" id="GO:0005758">
    <property type="term" value="C:mitochondrial intermembrane space"/>
    <property type="evidence" value="ECO:0007669"/>
    <property type="project" value="UniProtKB-SubCell"/>
</dbReference>
<evidence type="ECO:0000313" key="13">
    <source>
        <dbReference type="Proteomes" id="UP000444721"/>
    </source>
</evidence>
<keyword evidence="7 8" id="KW-0408">Iron</keyword>
<accession>A0A6A5BNH1</accession>
<dbReference type="GeneID" id="68113709"/>
<evidence type="ECO:0000256" key="7">
    <source>
        <dbReference type="ARBA" id="ARBA00023004"/>
    </source>
</evidence>
<dbReference type="InterPro" id="IPR002327">
    <property type="entry name" value="Cyt_c_1A/1B"/>
</dbReference>
<dbReference type="GO" id="GO:0046872">
    <property type="term" value="F:metal ion binding"/>
    <property type="evidence" value="ECO:0007669"/>
    <property type="project" value="UniProtKB-KW"/>
</dbReference>
<evidence type="ECO:0000259" key="11">
    <source>
        <dbReference type="PROSITE" id="PS51007"/>
    </source>
</evidence>
<dbReference type="EMBL" id="VFQX01000052">
    <property type="protein sequence ID" value="KAF0974459.1"/>
    <property type="molecule type" value="Genomic_DNA"/>
</dbReference>
<proteinExistence type="inferred from homology"/>
<reference evidence="12 13" key="1">
    <citation type="journal article" date="2019" name="Sci. Rep.">
        <title>Nanopore sequencing improves the draft genome of the human pathogenic amoeba Naegleria fowleri.</title>
        <authorList>
            <person name="Liechti N."/>
            <person name="Schurch N."/>
            <person name="Bruggmann R."/>
            <person name="Wittwer M."/>
        </authorList>
    </citation>
    <scope>NUCLEOTIDE SEQUENCE [LARGE SCALE GENOMIC DNA]</scope>
    <source>
        <strain evidence="12 13">ATCC 30894</strain>
    </source>
</reference>
<dbReference type="GO" id="GO:0020037">
    <property type="term" value="F:heme binding"/>
    <property type="evidence" value="ECO:0007669"/>
    <property type="project" value="InterPro"/>
</dbReference>
<feature type="domain" description="Cytochrome c" evidence="11">
    <location>
        <begin position="7"/>
        <end position="108"/>
    </location>
</feature>
<dbReference type="AlphaFoldDB" id="A0A6A5BNH1"/>
<name>A0A6A5BNH1_NAEFO</name>
<gene>
    <name evidence="12" type="ORF">FDP41_006491</name>
</gene>
<keyword evidence="13" id="KW-1185">Reference proteome</keyword>
<dbReference type="SUPFAM" id="SSF46626">
    <property type="entry name" value="Cytochrome c"/>
    <property type="match status" value="1"/>
</dbReference>
<dbReference type="PRINTS" id="PR00604">
    <property type="entry name" value="CYTCHRMECIAB"/>
</dbReference>
<comment type="similarity">
    <text evidence="2 9">Belongs to the cytochrome c family.</text>
</comment>
<dbReference type="VEuPathDB" id="AmoebaDB:NfTy_089540"/>
<dbReference type="PANTHER" id="PTHR11961">
    <property type="entry name" value="CYTOCHROME C"/>
    <property type="match status" value="1"/>
</dbReference>
<evidence type="ECO:0000256" key="10">
    <source>
        <dbReference type="RuleBase" id="RU004427"/>
    </source>
</evidence>
<evidence type="ECO:0000256" key="1">
    <source>
        <dbReference type="ARBA" id="ARBA00004569"/>
    </source>
</evidence>
<dbReference type="InterPro" id="IPR036909">
    <property type="entry name" value="Cyt_c-like_dom_sf"/>
</dbReference>
<comment type="caution">
    <text evidence="12">The sequence shown here is derived from an EMBL/GenBank/DDBJ whole genome shotgun (WGS) entry which is preliminary data.</text>
</comment>
<evidence type="ECO:0000256" key="9">
    <source>
        <dbReference type="RuleBase" id="RU004426"/>
    </source>
</evidence>